<gene>
    <name evidence="2" type="ORF">KIL84_012059</name>
</gene>
<dbReference type="Gene3D" id="3.60.10.10">
    <property type="entry name" value="Endonuclease/exonuclease/phosphatase"/>
    <property type="match status" value="1"/>
</dbReference>
<proteinExistence type="predicted"/>
<dbReference type="PANTHER" id="PTHR36688">
    <property type="entry name" value="ENDO/EXONUCLEASE/PHOSPHATASE DOMAIN-CONTAINING PROTEIN"/>
    <property type="match status" value="1"/>
</dbReference>
<dbReference type="Proteomes" id="UP000827986">
    <property type="component" value="Unassembled WGS sequence"/>
</dbReference>
<dbReference type="InterPro" id="IPR052560">
    <property type="entry name" value="RdDP_mobile_element"/>
</dbReference>
<dbReference type="PANTHER" id="PTHR36688:SF1">
    <property type="entry name" value="ENDONUCLEASE_EXONUCLEASE_PHOSPHATASE DOMAIN-CONTAINING PROTEIN"/>
    <property type="match status" value="1"/>
</dbReference>
<evidence type="ECO:0000259" key="1">
    <source>
        <dbReference type="Pfam" id="PF14529"/>
    </source>
</evidence>
<dbReference type="AlphaFoldDB" id="A0A9D3XEA2"/>
<sequence length="128" mass="14741">MLQETHIGNDQQARCYRIYGYNLMTSHHHPKYGLAIYIKDTITDFNVTPPTEEETTFTTTNKIGELHITNVYTAPSTRWPKPALPSTTIPCIYAGDFNCHHTMWGYKTNETDSEDLMDWISAQDLQLI</sequence>
<dbReference type="GO" id="GO:0003824">
    <property type="term" value="F:catalytic activity"/>
    <property type="evidence" value="ECO:0007669"/>
    <property type="project" value="InterPro"/>
</dbReference>
<dbReference type="Pfam" id="PF14529">
    <property type="entry name" value="Exo_endo_phos_2"/>
    <property type="match status" value="1"/>
</dbReference>
<keyword evidence="3" id="KW-1185">Reference proteome</keyword>
<dbReference type="InterPro" id="IPR005135">
    <property type="entry name" value="Endo/exonuclease/phosphatase"/>
</dbReference>
<feature type="domain" description="Endonuclease/exonuclease/phosphatase" evidence="1">
    <location>
        <begin position="86"/>
        <end position="127"/>
    </location>
</feature>
<protein>
    <recommendedName>
        <fullName evidence="1">Endonuclease/exonuclease/phosphatase domain-containing protein</fullName>
    </recommendedName>
</protein>
<dbReference type="SUPFAM" id="SSF56219">
    <property type="entry name" value="DNase I-like"/>
    <property type="match status" value="1"/>
</dbReference>
<organism evidence="2 3">
    <name type="scientific">Mauremys mutica</name>
    <name type="common">yellowpond turtle</name>
    <dbReference type="NCBI Taxonomy" id="74926"/>
    <lineage>
        <taxon>Eukaryota</taxon>
        <taxon>Metazoa</taxon>
        <taxon>Chordata</taxon>
        <taxon>Craniata</taxon>
        <taxon>Vertebrata</taxon>
        <taxon>Euteleostomi</taxon>
        <taxon>Archelosauria</taxon>
        <taxon>Testudinata</taxon>
        <taxon>Testudines</taxon>
        <taxon>Cryptodira</taxon>
        <taxon>Durocryptodira</taxon>
        <taxon>Testudinoidea</taxon>
        <taxon>Geoemydidae</taxon>
        <taxon>Geoemydinae</taxon>
        <taxon>Mauremys</taxon>
    </lineage>
</organism>
<evidence type="ECO:0000313" key="2">
    <source>
        <dbReference type="EMBL" id="KAH1178357.1"/>
    </source>
</evidence>
<accession>A0A9D3XEA2</accession>
<name>A0A9D3XEA2_9SAUR</name>
<reference evidence="2" key="1">
    <citation type="submission" date="2021-09" db="EMBL/GenBank/DDBJ databases">
        <title>The genome of Mauremys mutica provides insights into the evolution of semi-aquatic lifestyle.</title>
        <authorList>
            <person name="Gong S."/>
            <person name="Gao Y."/>
        </authorList>
    </citation>
    <scope>NUCLEOTIDE SEQUENCE</scope>
    <source>
        <strain evidence="2">MM-2020</strain>
        <tissue evidence="2">Muscle</tissue>
    </source>
</reference>
<dbReference type="EMBL" id="JAHDVG010000474">
    <property type="protein sequence ID" value="KAH1178357.1"/>
    <property type="molecule type" value="Genomic_DNA"/>
</dbReference>
<comment type="caution">
    <text evidence="2">The sequence shown here is derived from an EMBL/GenBank/DDBJ whole genome shotgun (WGS) entry which is preliminary data.</text>
</comment>
<dbReference type="InterPro" id="IPR036691">
    <property type="entry name" value="Endo/exonu/phosph_ase_sf"/>
</dbReference>
<evidence type="ECO:0000313" key="3">
    <source>
        <dbReference type="Proteomes" id="UP000827986"/>
    </source>
</evidence>